<organism evidence="2 3">
    <name type="scientific">Cuneatibacter caecimuris</name>
    <dbReference type="NCBI Taxonomy" id="1796618"/>
    <lineage>
        <taxon>Bacteria</taxon>
        <taxon>Bacillati</taxon>
        <taxon>Bacillota</taxon>
        <taxon>Clostridia</taxon>
        <taxon>Lachnospirales</taxon>
        <taxon>Lachnospiraceae</taxon>
        <taxon>Cuneatibacter</taxon>
    </lineage>
</organism>
<keyword evidence="1" id="KW-0472">Membrane</keyword>
<keyword evidence="3" id="KW-1185">Reference proteome</keyword>
<dbReference type="Pfam" id="PF18975">
    <property type="entry name" value="DUF5711"/>
    <property type="match status" value="1"/>
</dbReference>
<comment type="caution">
    <text evidence="2">The sequence shown here is derived from an EMBL/GenBank/DDBJ whole genome shotgun (WGS) entry which is preliminary data.</text>
</comment>
<dbReference type="Proteomes" id="UP000292927">
    <property type="component" value="Unassembled WGS sequence"/>
</dbReference>
<evidence type="ECO:0000256" key="1">
    <source>
        <dbReference type="SAM" id="Phobius"/>
    </source>
</evidence>
<keyword evidence="1" id="KW-1133">Transmembrane helix</keyword>
<dbReference type="AlphaFoldDB" id="A0A4Q7PIJ3"/>
<reference evidence="2 3" key="1">
    <citation type="submission" date="2019-02" db="EMBL/GenBank/DDBJ databases">
        <title>Genomic Encyclopedia of Type Strains, Phase IV (KMG-IV): sequencing the most valuable type-strain genomes for metagenomic binning, comparative biology and taxonomic classification.</title>
        <authorList>
            <person name="Goeker M."/>
        </authorList>
    </citation>
    <scope>NUCLEOTIDE SEQUENCE [LARGE SCALE GENOMIC DNA]</scope>
    <source>
        <strain evidence="2 3">DSM 29486</strain>
    </source>
</reference>
<proteinExistence type="predicted"/>
<dbReference type="EMBL" id="SGXF01000003">
    <property type="protein sequence ID" value="RZT00444.1"/>
    <property type="molecule type" value="Genomic_DNA"/>
</dbReference>
<evidence type="ECO:0000313" key="2">
    <source>
        <dbReference type="EMBL" id="RZT00444.1"/>
    </source>
</evidence>
<dbReference type="SUPFAM" id="SSF75011">
    <property type="entry name" value="3-carboxy-cis,cis-mucoante lactonizing enzyme"/>
    <property type="match status" value="1"/>
</dbReference>
<keyword evidence="1" id="KW-0812">Transmembrane</keyword>
<evidence type="ECO:0008006" key="4">
    <source>
        <dbReference type="Google" id="ProtNLM"/>
    </source>
</evidence>
<dbReference type="InterPro" id="IPR043765">
    <property type="entry name" value="DUF5711"/>
</dbReference>
<name>A0A4Q7PIJ3_9FIRM</name>
<protein>
    <recommendedName>
        <fullName evidence="4">Pyrroloquinoline-quinone binding quinoprotein</fullName>
    </recommendedName>
</protein>
<accession>A0A4Q7PIJ3</accession>
<feature type="transmembrane region" description="Helical" evidence="1">
    <location>
        <begin position="43"/>
        <end position="63"/>
    </location>
</feature>
<evidence type="ECO:0000313" key="3">
    <source>
        <dbReference type="Proteomes" id="UP000292927"/>
    </source>
</evidence>
<dbReference type="OrthoDB" id="1779345at2"/>
<dbReference type="RefSeq" id="WP_130435059.1">
    <property type="nucleotide sequence ID" value="NZ_SGXF01000003.1"/>
</dbReference>
<sequence length="415" mass="45754">MDESRDLQREQKKNLLRRQVISSGPDSEEAYQAKLRAHKIRSWLIICGIVAVLALGFIGYRIIDSVRNLTGYRIDWELSLESGDSAYTGYEAFGEGILKVGKSGATYISSDGAQVWSEAYEMKSPIAQTRGEYAAVADLNSNNLALFSITGKKLCQVTTPGPIMRIAVAGQGVMAVLVQDGLSDSIYFYDKAGNRLEVEVKTSFAQDGYPLDIALSANGQILMYSYVSVEEGTIKNKVNFYNFGDEGQKYQDRMVAGFKYGDSMIPRVRIMGNGNAVAFGDRMISFYSLKKVDEPSRLDRDRVFEHGINLIFYSDEYVGVVEAGESQREPGTLHVYQPDGKELLAQKLSQEYEEGIFAGDEILLYNNGACMLITLGGHIKYEGSMEGGVDFMAAGTERNQLLVAGGGKIRSCTLK</sequence>
<gene>
    <name evidence="2" type="ORF">EV209_1753</name>
</gene>